<dbReference type="Ensembl" id="ENSANIT00000010127.1">
    <property type="protein sequence ID" value="ENSANIP00000009789.1"/>
    <property type="gene ID" value="ENSANIG00000006603.1"/>
</dbReference>
<feature type="compositionally biased region" description="Basic residues" evidence="2">
    <location>
        <begin position="235"/>
        <end position="247"/>
    </location>
</feature>
<dbReference type="Proteomes" id="UP000694541">
    <property type="component" value="Unplaced"/>
</dbReference>
<dbReference type="GO" id="GO:0000049">
    <property type="term" value="F:tRNA binding"/>
    <property type="evidence" value="ECO:0007669"/>
    <property type="project" value="TreeGrafter"/>
</dbReference>
<reference evidence="4" key="2">
    <citation type="submission" date="2025-09" db="UniProtKB">
        <authorList>
            <consortium name="Ensembl"/>
        </authorList>
    </citation>
    <scope>IDENTIFICATION</scope>
</reference>
<reference evidence="4" key="1">
    <citation type="submission" date="2025-08" db="UniProtKB">
        <authorList>
            <consortium name="Ensembl"/>
        </authorList>
    </citation>
    <scope>IDENTIFICATION</scope>
</reference>
<dbReference type="GO" id="GO:0002144">
    <property type="term" value="C:cytosolic tRNA wobble base thiouridylase complex"/>
    <property type="evidence" value="ECO:0007669"/>
    <property type="project" value="TreeGrafter"/>
</dbReference>
<name>A0A8B9MJL1_9AVES</name>
<dbReference type="GO" id="GO:0002143">
    <property type="term" value="P:tRNA wobble position uridine thiolation"/>
    <property type="evidence" value="ECO:0007669"/>
    <property type="project" value="TreeGrafter"/>
</dbReference>
<proteinExistence type="predicted"/>
<sequence length="355" mass="39576">MPPPRCLRCPLPAALRRPRTAEPLCRRCFTLAFEDEAHRALTAPNRDDADGEARPPFPKSGETLAVAASGGKDSTVLAHLLRRLERRHAYGYRLVLVSVDEGIAGYREAALGAVRRGRGDLPLLVVSHRELFGWSVDEVAARLGGGSRCTFCGVFRRQALEKGARLLGVDWIVTGHNADDIAETVLMNFLRGDVARLRRAATEAGGMSAAATKMAAGATKMAAGATETPGEATRATKKPLKMPRRPPKNSWRPLKMPRRPPRMPQKPPKAPRRPPGTPWRPPRMPWGPPRTLWRPPKIPQRSPKAPRRPPRTLRRPPKVLQRPPRTLRRPPPAPQRSLWLRWPPPTLRWPPPTLR</sequence>
<dbReference type="Pfam" id="PF01171">
    <property type="entry name" value="ATP_bind_3"/>
    <property type="match status" value="1"/>
</dbReference>
<dbReference type="SUPFAM" id="SSF52402">
    <property type="entry name" value="Adenine nucleotide alpha hydrolases-like"/>
    <property type="match status" value="1"/>
</dbReference>
<dbReference type="InterPro" id="IPR014729">
    <property type="entry name" value="Rossmann-like_a/b/a_fold"/>
</dbReference>
<organism evidence="4 5">
    <name type="scientific">Accipiter nisus</name>
    <name type="common">Eurasian sparrowhawk</name>
    <dbReference type="NCBI Taxonomy" id="211598"/>
    <lineage>
        <taxon>Eukaryota</taxon>
        <taxon>Metazoa</taxon>
        <taxon>Chordata</taxon>
        <taxon>Craniata</taxon>
        <taxon>Vertebrata</taxon>
        <taxon>Euteleostomi</taxon>
        <taxon>Archelosauria</taxon>
        <taxon>Archosauria</taxon>
        <taxon>Dinosauria</taxon>
        <taxon>Saurischia</taxon>
        <taxon>Theropoda</taxon>
        <taxon>Coelurosauria</taxon>
        <taxon>Aves</taxon>
        <taxon>Neognathae</taxon>
        <taxon>Neoaves</taxon>
        <taxon>Telluraves</taxon>
        <taxon>Accipitrimorphae</taxon>
        <taxon>Accipitriformes</taxon>
        <taxon>Accipitridae</taxon>
        <taxon>Accipitrinae</taxon>
        <taxon>Accipiter</taxon>
    </lineage>
</organism>
<feature type="compositionally biased region" description="Low complexity" evidence="2">
    <location>
        <begin position="220"/>
        <end position="233"/>
    </location>
</feature>
<evidence type="ECO:0000313" key="5">
    <source>
        <dbReference type="Proteomes" id="UP000694541"/>
    </source>
</evidence>
<evidence type="ECO:0000313" key="4">
    <source>
        <dbReference type="Ensembl" id="ENSANIP00000009789.1"/>
    </source>
</evidence>
<evidence type="ECO:0000256" key="2">
    <source>
        <dbReference type="SAM" id="MobiDB-lite"/>
    </source>
</evidence>
<feature type="compositionally biased region" description="Basic residues" evidence="2">
    <location>
        <begin position="304"/>
        <end position="317"/>
    </location>
</feature>
<dbReference type="GO" id="GO:0005739">
    <property type="term" value="C:mitochondrion"/>
    <property type="evidence" value="ECO:0007669"/>
    <property type="project" value="TreeGrafter"/>
</dbReference>
<keyword evidence="5" id="KW-1185">Reference proteome</keyword>
<accession>A0A8B9MJL1</accession>
<dbReference type="GO" id="GO:0016740">
    <property type="term" value="F:transferase activity"/>
    <property type="evidence" value="ECO:0007669"/>
    <property type="project" value="UniProtKB-KW"/>
</dbReference>
<dbReference type="InterPro" id="IPR011063">
    <property type="entry name" value="TilS/TtcA_N"/>
</dbReference>
<feature type="domain" description="tRNA(Ile)-lysidine/2-thiocytidine synthase N-terminal" evidence="3">
    <location>
        <begin position="64"/>
        <end position="200"/>
    </location>
</feature>
<feature type="region of interest" description="Disordered" evidence="2">
    <location>
        <begin position="220"/>
        <end position="355"/>
    </location>
</feature>
<dbReference type="AlphaFoldDB" id="A0A8B9MJL1"/>
<evidence type="ECO:0000256" key="1">
    <source>
        <dbReference type="ARBA" id="ARBA00022679"/>
    </source>
</evidence>
<evidence type="ECO:0000259" key="3">
    <source>
        <dbReference type="Pfam" id="PF01171"/>
    </source>
</evidence>
<feature type="compositionally biased region" description="Pro residues" evidence="2">
    <location>
        <begin position="342"/>
        <end position="355"/>
    </location>
</feature>
<feature type="compositionally biased region" description="Pro residues" evidence="2">
    <location>
        <begin position="262"/>
        <end position="288"/>
    </location>
</feature>
<dbReference type="PANTHER" id="PTHR11807">
    <property type="entry name" value="ATPASES OF THE PP SUPERFAMILY-RELATED"/>
    <property type="match status" value="1"/>
</dbReference>
<dbReference type="Gene3D" id="3.40.50.620">
    <property type="entry name" value="HUPs"/>
    <property type="match status" value="1"/>
</dbReference>
<protein>
    <submittedName>
        <fullName evidence="4">Cytosolic thiouridylase subunit 1</fullName>
    </submittedName>
</protein>
<dbReference type="PANTHER" id="PTHR11807:SF12">
    <property type="entry name" value="CYTOPLASMIC TRNA 2-THIOLATION PROTEIN 1"/>
    <property type="match status" value="1"/>
</dbReference>
<keyword evidence="1" id="KW-0808">Transferase</keyword>